<name>A0ABV7AJ39_9RHOB</name>
<evidence type="ECO:0000256" key="7">
    <source>
        <dbReference type="SAM" id="SignalP"/>
    </source>
</evidence>
<feature type="signal peptide" evidence="7">
    <location>
        <begin position="1"/>
        <end position="26"/>
    </location>
</feature>
<keyword evidence="10" id="KW-1185">Reference proteome</keyword>
<dbReference type="RefSeq" id="WP_377834124.1">
    <property type="nucleotide sequence ID" value="NZ_JBHRSK010000012.1"/>
</dbReference>
<feature type="chain" id="PRO_5047302707" evidence="7">
    <location>
        <begin position="27"/>
        <end position="391"/>
    </location>
</feature>
<dbReference type="InterPro" id="IPR016047">
    <property type="entry name" value="M23ase_b-sheet_dom"/>
</dbReference>
<comment type="caution">
    <text evidence="9">The sequence shown here is derived from an EMBL/GenBank/DDBJ whole genome shotgun (WGS) entry which is preliminary data.</text>
</comment>
<dbReference type="Proteomes" id="UP001595443">
    <property type="component" value="Unassembled WGS sequence"/>
</dbReference>
<protein>
    <submittedName>
        <fullName evidence="9">Murein hydrolase activator EnvC family protein</fullName>
    </submittedName>
</protein>
<sequence>MRPRRRALLAPLLALSVLLGPVPLRAATDAPAAVEPGDAGKQAAAAAAGLREAITALDAARGAKDRVAALTRTIQSYETGLAALRAGLRRVTIREAALTRSFGAKRDEISRLLGVLTTMERTPAPLLLLHPAGPLGTVRSAMILQQVTPELQDEAEALRGKLQELAHLRKIQQQSVGTLRQGLRAVQQARTALSEAVSNRTDLPRKFTTTPTELKHLTDNVTTLAQFADILSDREFQPGDGIRTFTSAKGILPLPVEGTILRHAGEADAAGIRRPGIVIATRPRALVTAPWPATIRYRGPLLDYGNVIVLEPGDGYLLVLAGLDVVYGQVGQVIAAGDPVGLMGGKEADAAEFVAATQDRGGAGRSETLYLELRKGSKPVDPEQWFAKTQE</sequence>
<dbReference type="PANTHER" id="PTHR21666">
    <property type="entry name" value="PEPTIDASE-RELATED"/>
    <property type="match status" value="1"/>
</dbReference>
<keyword evidence="5" id="KW-0862">Zinc</keyword>
<dbReference type="CDD" id="cd12797">
    <property type="entry name" value="M23_peptidase"/>
    <property type="match status" value="1"/>
</dbReference>
<evidence type="ECO:0000256" key="4">
    <source>
        <dbReference type="ARBA" id="ARBA00022801"/>
    </source>
</evidence>
<dbReference type="GO" id="GO:0016787">
    <property type="term" value="F:hydrolase activity"/>
    <property type="evidence" value="ECO:0007669"/>
    <property type="project" value="UniProtKB-KW"/>
</dbReference>
<keyword evidence="3" id="KW-0479">Metal-binding</keyword>
<keyword evidence="7" id="KW-0732">Signal</keyword>
<dbReference type="Gene3D" id="2.70.70.10">
    <property type="entry name" value="Glucose Permease (Domain IIA)"/>
    <property type="match status" value="1"/>
</dbReference>
<dbReference type="EMBL" id="JBHRSK010000012">
    <property type="protein sequence ID" value="MFC2969414.1"/>
    <property type="molecule type" value="Genomic_DNA"/>
</dbReference>
<dbReference type="InterPro" id="IPR011055">
    <property type="entry name" value="Dup_hybrid_motif"/>
</dbReference>
<keyword evidence="2" id="KW-0645">Protease</keyword>
<keyword evidence="4 9" id="KW-0378">Hydrolase</keyword>
<dbReference type="SUPFAM" id="SSF51261">
    <property type="entry name" value="Duplicated hybrid motif"/>
    <property type="match status" value="1"/>
</dbReference>
<comment type="cofactor">
    <cofactor evidence="1">
        <name>Zn(2+)</name>
        <dbReference type="ChEBI" id="CHEBI:29105"/>
    </cofactor>
</comment>
<evidence type="ECO:0000256" key="5">
    <source>
        <dbReference type="ARBA" id="ARBA00022833"/>
    </source>
</evidence>
<evidence type="ECO:0000256" key="1">
    <source>
        <dbReference type="ARBA" id="ARBA00001947"/>
    </source>
</evidence>
<feature type="domain" description="M23ase beta-sheet core" evidence="8">
    <location>
        <begin position="275"/>
        <end position="382"/>
    </location>
</feature>
<reference evidence="10" key="1">
    <citation type="journal article" date="2019" name="Int. J. Syst. Evol. Microbiol.">
        <title>The Global Catalogue of Microorganisms (GCM) 10K type strain sequencing project: providing services to taxonomists for standard genome sequencing and annotation.</title>
        <authorList>
            <consortium name="The Broad Institute Genomics Platform"/>
            <consortium name="The Broad Institute Genome Sequencing Center for Infectious Disease"/>
            <person name="Wu L."/>
            <person name="Ma J."/>
        </authorList>
    </citation>
    <scope>NUCLEOTIDE SEQUENCE [LARGE SCALE GENOMIC DNA]</scope>
    <source>
        <strain evidence="10">KCTC 62192</strain>
    </source>
</reference>
<dbReference type="Pfam" id="PF01551">
    <property type="entry name" value="Peptidase_M23"/>
    <property type="match status" value="1"/>
</dbReference>
<evidence type="ECO:0000313" key="10">
    <source>
        <dbReference type="Proteomes" id="UP001595443"/>
    </source>
</evidence>
<dbReference type="PANTHER" id="PTHR21666:SF288">
    <property type="entry name" value="CELL DIVISION PROTEIN YTFB"/>
    <property type="match status" value="1"/>
</dbReference>
<proteinExistence type="predicted"/>
<dbReference type="InterPro" id="IPR050570">
    <property type="entry name" value="Cell_wall_metabolism_enzyme"/>
</dbReference>
<evidence type="ECO:0000259" key="8">
    <source>
        <dbReference type="Pfam" id="PF01551"/>
    </source>
</evidence>
<accession>A0ABV7AJ39</accession>
<evidence type="ECO:0000256" key="3">
    <source>
        <dbReference type="ARBA" id="ARBA00022723"/>
    </source>
</evidence>
<evidence type="ECO:0000313" key="9">
    <source>
        <dbReference type="EMBL" id="MFC2969414.1"/>
    </source>
</evidence>
<evidence type="ECO:0000256" key="2">
    <source>
        <dbReference type="ARBA" id="ARBA00022670"/>
    </source>
</evidence>
<gene>
    <name evidence="9" type="ORF">ACFOES_15005</name>
</gene>
<keyword evidence="6" id="KW-0482">Metalloprotease</keyword>
<evidence type="ECO:0000256" key="6">
    <source>
        <dbReference type="ARBA" id="ARBA00023049"/>
    </source>
</evidence>
<organism evidence="9 10">
    <name type="scientific">Acidimangrovimonas pyrenivorans</name>
    <dbReference type="NCBI Taxonomy" id="2030798"/>
    <lineage>
        <taxon>Bacteria</taxon>
        <taxon>Pseudomonadati</taxon>
        <taxon>Pseudomonadota</taxon>
        <taxon>Alphaproteobacteria</taxon>
        <taxon>Rhodobacterales</taxon>
        <taxon>Paracoccaceae</taxon>
        <taxon>Acidimangrovimonas</taxon>
    </lineage>
</organism>